<sequence length="394" mass="42774">MSTTVKNATVHNTKGDLFTSFDVNDFEVPHGKDEVWQFVPLRRLRGLHDGTFAPATAPIISIDLPTNAVGITTETIDKNDPRVGRAGQAVDRTSAQAFTSTDFAHLVTFKANTSNTEPVEITTFGAGLDGTSFAHIIIETETGAEAVVDLRYKGIGTHADNIEFVLGDNSKLTVIVDASWDDEAVHLSGQTAILGRDATLRHSTAVFGGDVVRIVPRVKFTAPGGDAEMLGVYFADDGQFFEQRLLVDHAVPNCRSNVLYKGALQADPQSDKPEARTAWVGDVLIRSNAQGTDTYEANRNLVLTEGARADAVPNLEIETGEIAGAGHAATVGRFDDEQEFYLRSRGIPPEEARRLIVRGFFSEVIGRIPVANIRDELENRVAAELETLTTRKNN</sequence>
<dbReference type="InterPro" id="IPR011542">
    <property type="entry name" value="SUF_FeS_clus_asmbl_SufD"/>
</dbReference>
<evidence type="ECO:0000256" key="1">
    <source>
        <dbReference type="ARBA" id="ARBA00043967"/>
    </source>
</evidence>
<dbReference type="AlphaFoldDB" id="A0A0G3H4D1"/>
<dbReference type="PATRIC" id="fig|571915.4.peg.1771"/>
<protein>
    <submittedName>
        <fullName evidence="3">FeS assembly protein SufD</fullName>
    </submittedName>
</protein>
<dbReference type="SUPFAM" id="SSF101960">
    <property type="entry name" value="Stabilizer of iron transporter SufD"/>
    <property type="match status" value="1"/>
</dbReference>
<dbReference type="InterPro" id="IPR037284">
    <property type="entry name" value="SUF_FeS_clus_asmbl_SufBD_sf"/>
</dbReference>
<dbReference type="InterPro" id="IPR000825">
    <property type="entry name" value="SUF_FeS_clus_asmbl_SufBD_core"/>
</dbReference>
<evidence type="ECO:0000313" key="3">
    <source>
        <dbReference type="EMBL" id="AKK05992.1"/>
    </source>
</evidence>
<reference evidence="4" key="2">
    <citation type="submission" date="2015-05" db="EMBL/GenBank/DDBJ databases">
        <title>Complete genome sequence of Corynebacterium mustelae DSM 45274, isolated from various tissues of a male ferret with lethal sepsis.</title>
        <authorList>
            <person name="Ruckert C."/>
            <person name="Albersmeier A."/>
            <person name="Winkler A."/>
            <person name="Tauch A."/>
        </authorList>
    </citation>
    <scope>NUCLEOTIDE SEQUENCE [LARGE SCALE GENOMIC DNA]</scope>
    <source>
        <strain evidence="4">DSM 45274</strain>
    </source>
</reference>
<accession>A0A0G3H4D1</accession>
<dbReference type="RefSeq" id="WP_047262108.1">
    <property type="nucleotide sequence ID" value="NZ_CP011542.1"/>
</dbReference>
<dbReference type="Proteomes" id="UP000035199">
    <property type="component" value="Chromosome"/>
</dbReference>
<comment type="similarity">
    <text evidence="1">Belongs to the iron-sulfur cluster assembly SufBD family.</text>
</comment>
<gene>
    <name evidence="3" type="ORF">CMUST_08340</name>
</gene>
<name>A0A0G3H4D1_9CORY</name>
<keyword evidence="4" id="KW-1185">Reference proteome</keyword>
<dbReference type="EMBL" id="CP011542">
    <property type="protein sequence ID" value="AKK05992.1"/>
    <property type="molecule type" value="Genomic_DNA"/>
</dbReference>
<dbReference type="GO" id="GO:0016226">
    <property type="term" value="P:iron-sulfur cluster assembly"/>
    <property type="evidence" value="ECO:0007669"/>
    <property type="project" value="InterPro"/>
</dbReference>
<organism evidence="3 4">
    <name type="scientific">Corynebacterium mustelae</name>
    <dbReference type="NCBI Taxonomy" id="571915"/>
    <lineage>
        <taxon>Bacteria</taxon>
        <taxon>Bacillati</taxon>
        <taxon>Actinomycetota</taxon>
        <taxon>Actinomycetes</taxon>
        <taxon>Mycobacteriales</taxon>
        <taxon>Corynebacteriaceae</taxon>
        <taxon>Corynebacterium</taxon>
    </lineage>
</organism>
<evidence type="ECO:0000259" key="2">
    <source>
        <dbReference type="Pfam" id="PF01458"/>
    </source>
</evidence>
<proteinExistence type="inferred from homology"/>
<dbReference type="InterPro" id="IPR055346">
    <property type="entry name" value="Fe-S_cluster_assembly_SufBD"/>
</dbReference>
<dbReference type="OrthoDB" id="9803529at2"/>
<dbReference type="PANTHER" id="PTHR43575:SF1">
    <property type="entry name" value="PROTEIN ABCI7, CHLOROPLASTIC"/>
    <property type="match status" value="1"/>
</dbReference>
<evidence type="ECO:0000313" key="4">
    <source>
        <dbReference type="Proteomes" id="UP000035199"/>
    </source>
</evidence>
<dbReference type="Pfam" id="PF01458">
    <property type="entry name" value="SUFBD_core"/>
    <property type="match status" value="1"/>
</dbReference>
<reference evidence="3 4" key="1">
    <citation type="journal article" date="2015" name="Genome Announc.">
        <title>Complete Genome Sequence of the Type Strain Corynebacterium mustelae DSM 45274, Isolated from Various Tissues of a Male Ferret with Lethal Sepsis.</title>
        <authorList>
            <person name="Ruckert C."/>
            <person name="Eimer J."/>
            <person name="Winkler A."/>
            <person name="Tauch A."/>
        </authorList>
    </citation>
    <scope>NUCLEOTIDE SEQUENCE [LARGE SCALE GENOMIC DNA]</scope>
    <source>
        <strain evidence="3 4">DSM 45274</strain>
    </source>
</reference>
<dbReference type="NCBIfam" id="TIGR01981">
    <property type="entry name" value="sufD"/>
    <property type="match status" value="1"/>
</dbReference>
<dbReference type="KEGG" id="cmv:CMUST_08340"/>
<feature type="domain" description="SUF system FeS cluster assembly SufBD core" evidence="2">
    <location>
        <begin position="130"/>
        <end position="360"/>
    </location>
</feature>
<dbReference type="PANTHER" id="PTHR43575">
    <property type="entry name" value="PROTEIN ABCI7, CHLOROPLASTIC"/>
    <property type="match status" value="1"/>
</dbReference>
<dbReference type="STRING" id="571915.CMUST_08340"/>